<dbReference type="PRINTS" id="PR00081">
    <property type="entry name" value="GDHRDH"/>
</dbReference>
<dbReference type="InterPro" id="IPR050259">
    <property type="entry name" value="SDR"/>
</dbReference>
<dbReference type="InterPro" id="IPR002347">
    <property type="entry name" value="SDR_fam"/>
</dbReference>
<comment type="similarity">
    <text evidence="1">Belongs to the short-chain dehydrogenases/reductases (SDR) family.</text>
</comment>
<sequence>MLKNKIAVVTGANRGIGLTIAQTLAAHGAQVLACMRTVDEVVLQSIASAGQPGLVKGVALDLEQEASIKAAIKEIATLSGNKIDVLVNNAGTASGGLFQMMPVAELRRVFDVNFFGQIQLTQGLSRLMTRHRSGSIINIASTAAEIADPGTLAYGASKAAFARASCSMATELGAAGVRVNTIAPGVTRTDMFDQMAPDARERLIASSALKRAAEPQDIANVALFLASELSAFVTGQVLRVDGGMV</sequence>
<dbReference type="SUPFAM" id="SSF51735">
    <property type="entry name" value="NAD(P)-binding Rossmann-fold domains"/>
    <property type="match status" value="1"/>
</dbReference>
<accession>A0ABS3GTH7</accession>
<name>A0ABS3GTH7_9NEIS</name>
<dbReference type="Gene3D" id="3.40.50.720">
    <property type="entry name" value="NAD(P)-binding Rossmann-like Domain"/>
    <property type="match status" value="1"/>
</dbReference>
<dbReference type="PANTHER" id="PTHR42879:SF2">
    <property type="entry name" value="3-OXOACYL-[ACYL-CARRIER-PROTEIN] REDUCTASE FABG"/>
    <property type="match status" value="1"/>
</dbReference>
<dbReference type="PRINTS" id="PR00080">
    <property type="entry name" value="SDRFAMILY"/>
</dbReference>
<keyword evidence="3" id="KW-1185">Reference proteome</keyword>
<gene>
    <name evidence="2" type="ORF">J1C50_22920</name>
</gene>
<reference evidence="2 3" key="1">
    <citation type="submission" date="2021-03" db="EMBL/GenBank/DDBJ databases">
        <title>First Case of infection caused by Chromobacterium haemolyticum derived from water in China.</title>
        <authorList>
            <person name="Chen J."/>
            <person name="Liu C."/>
        </authorList>
    </citation>
    <scope>NUCLEOTIDE SEQUENCE [LARGE SCALE GENOMIC DNA]</scope>
    <source>
        <strain evidence="2 3">WJ-5</strain>
    </source>
</reference>
<dbReference type="Proteomes" id="UP000664349">
    <property type="component" value="Unassembled WGS sequence"/>
</dbReference>
<comment type="caution">
    <text evidence="2">The sequence shown here is derived from an EMBL/GenBank/DDBJ whole genome shotgun (WGS) entry which is preliminary data.</text>
</comment>
<evidence type="ECO:0000313" key="2">
    <source>
        <dbReference type="EMBL" id="MBO0418367.1"/>
    </source>
</evidence>
<dbReference type="InterPro" id="IPR036291">
    <property type="entry name" value="NAD(P)-bd_dom_sf"/>
</dbReference>
<dbReference type="PANTHER" id="PTHR42879">
    <property type="entry name" value="3-OXOACYL-(ACYL-CARRIER-PROTEIN) REDUCTASE"/>
    <property type="match status" value="1"/>
</dbReference>
<evidence type="ECO:0000256" key="1">
    <source>
        <dbReference type="ARBA" id="ARBA00006484"/>
    </source>
</evidence>
<proteinExistence type="inferred from homology"/>
<dbReference type="EMBL" id="JAFLRD010000032">
    <property type="protein sequence ID" value="MBO0418367.1"/>
    <property type="molecule type" value="Genomic_DNA"/>
</dbReference>
<dbReference type="RefSeq" id="WP_043591468.1">
    <property type="nucleotide sequence ID" value="NZ_JAEILV010000034.1"/>
</dbReference>
<dbReference type="Pfam" id="PF13561">
    <property type="entry name" value="adh_short_C2"/>
    <property type="match status" value="1"/>
</dbReference>
<protein>
    <submittedName>
        <fullName evidence="2">SDR family oxidoreductase</fullName>
    </submittedName>
</protein>
<evidence type="ECO:0000313" key="3">
    <source>
        <dbReference type="Proteomes" id="UP000664349"/>
    </source>
</evidence>
<organism evidence="2 3">
    <name type="scientific">Chromobacterium haemolyticum</name>
    <dbReference type="NCBI Taxonomy" id="394935"/>
    <lineage>
        <taxon>Bacteria</taxon>
        <taxon>Pseudomonadati</taxon>
        <taxon>Pseudomonadota</taxon>
        <taxon>Betaproteobacteria</taxon>
        <taxon>Neisseriales</taxon>
        <taxon>Chromobacteriaceae</taxon>
        <taxon>Chromobacterium</taxon>
    </lineage>
</organism>